<organism evidence="1 2">
    <name type="scientific">Georgenia satyanarayanai</name>
    <dbReference type="NCBI Taxonomy" id="860221"/>
    <lineage>
        <taxon>Bacteria</taxon>
        <taxon>Bacillati</taxon>
        <taxon>Actinomycetota</taxon>
        <taxon>Actinomycetes</taxon>
        <taxon>Micrococcales</taxon>
        <taxon>Bogoriellaceae</taxon>
        <taxon>Georgenia</taxon>
    </lineage>
</organism>
<name>A0A2Y9C7W6_9MICO</name>
<dbReference type="SUPFAM" id="SSF47413">
    <property type="entry name" value="lambda repressor-like DNA-binding domains"/>
    <property type="match status" value="1"/>
</dbReference>
<evidence type="ECO:0008006" key="3">
    <source>
        <dbReference type="Google" id="ProtNLM"/>
    </source>
</evidence>
<dbReference type="AlphaFoldDB" id="A0A2Y9C7W6"/>
<sequence length="112" mass="13109">NAALHQIVLVRMAHDPRTRAYVAKRTAQGKSEKEIMRCLKRTVAREVYHHIVHPKPVPRVDDLRPLRHARGMTLQTVATHFNVWPAHISTIERGKRRDDDLAHRYRQWLLAA</sequence>
<dbReference type="Proteomes" id="UP000250222">
    <property type="component" value="Unassembled WGS sequence"/>
</dbReference>
<dbReference type="InterPro" id="IPR010982">
    <property type="entry name" value="Lambda_DNA-bd_dom_sf"/>
</dbReference>
<keyword evidence="2" id="KW-1185">Reference proteome</keyword>
<dbReference type="Gene3D" id="1.10.260.40">
    <property type="entry name" value="lambda repressor-like DNA-binding domains"/>
    <property type="match status" value="1"/>
</dbReference>
<protein>
    <recommendedName>
        <fullName evidence="3">Helix-turn-helix domain-containing protein</fullName>
    </recommendedName>
</protein>
<dbReference type="EMBL" id="UETB01000020">
    <property type="protein sequence ID" value="SSA47023.1"/>
    <property type="molecule type" value="Genomic_DNA"/>
</dbReference>
<proteinExistence type="predicted"/>
<accession>A0A2Y9C7W6</accession>
<evidence type="ECO:0000313" key="2">
    <source>
        <dbReference type="Proteomes" id="UP000250222"/>
    </source>
</evidence>
<reference evidence="1 2" key="1">
    <citation type="submission" date="2016-10" db="EMBL/GenBank/DDBJ databases">
        <authorList>
            <person name="Cai Z."/>
        </authorList>
    </citation>
    <scope>NUCLEOTIDE SEQUENCE [LARGE SCALE GENOMIC DNA]</scope>
    <source>
        <strain evidence="1 2">CGMCC 1.10826</strain>
    </source>
</reference>
<dbReference type="CDD" id="cd00093">
    <property type="entry name" value="HTH_XRE"/>
    <property type="match status" value="1"/>
</dbReference>
<dbReference type="GO" id="GO:0003677">
    <property type="term" value="F:DNA binding"/>
    <property type="evidence" value="ECO:0007669"/>
    <property type="project" value="InterPro"/>
</dbReference>
<evidence type="ECO:0000313" key="1">
    <source>
        <dbReference type="EMBL" id="SSA47023.1"/>
    </source>
</evidence>
<feature type="non-terminal residue" evidence="1">
    <location>
        <position position="1"/>
    </location>
</feature>
<gene>
    <name evidence="1" type="ORF">SAMN05216184_1201</name>
</gene>
<dbReference type="InterPro" id="IPR001387">
    <property type="entry name" value="Cro/C1-type_HTH"/>
</dbReference>